<dbReference type="InterPro" id="IPR026287">
    <property type="entry name" value="SoFic-like"/>
</dbReference>
<dbReference type="Pfam" id="PF13784">
    <property type="entry name" value="Fic_N"/>
    <property type="match status" value="1"/>
</dbReference>
<evidence type="ECO:0000313" key="2">
    <source>
        <dbReference type="EMBL" id="MCD8741966.1"/>
    </source>
</evidence>
<gene>
    <name evidence="2" type="ORF">LT679_15230</name>
</gene>
<dbReference type="InterPro" id="IPR040198">
    <property type="entry name" value="Fido_containing"/>
</dbReference>
<comment type="caution">
    <text evidence="2">The sequence shown here is derived from an EMBL/GenBank/DDBJ whole genome shotgun (WGS) entry which is preliminary data.</text>
</comment>
<reference evidence="2 3" key="1">
    <citation type="submission" date="2021-12" db="EMBL/GenBank/DDBJ databases">
        <title>Mucilaginibacter roseus genome.</title>
        <authorList>
            <person name="Ferreira J.R."/>
            <person name="Newman J.D."/>
        </authorList>
    </citation>
    <scope>NUCLEOTIDE SEQUENCE [LARGE SCALE GENOMIC DNA]</scope>
    <source>
        <strain evidence="2 3">LMG 28454</strain>
    </source>
</reference>
<keyword evidence="3" id="KW-1185">Reference proteome</keyword>
<accession>A0ABS8U4E0</accession>
<name>A0ABS8U4E0_9SPHI</name>
<evidence type="ECO:0000259" key="1">
    <source>
        <dbReference type="PROSITE" id="PS51459"/>
    </source>
</evidence>
<dbReference type="Proteomes" id="UP001199919">
    <property type="component" value="Unassembled WGS sequence"/>
</dbReference>
<feature type="domain" description="Fido" evidence="1">
    <location>
        <begin position="128"/>
        <end position="278"/>
    </location>
</feature>
<dbReference type="PANTHER" id="PTHR13504:SF38">
    <property type="entry name" value="FIDO DOMAIN-CONTAINING PROTEIN"/>
    <property type="match status" value="1"/>
</dbReference>
<protein>
    <submittedName>
        <fullName evidence="2">Fic family protein</fullName>
    </submittedName>
</protein>
<dbReference type="InterPro" id="IPR036597">
    <property type="entry name" value="Fido-like_dom_sf"/>
</dbReference>
<dbReference type="SUPFAM" id="SSF140931">
    <property type="entry name" value="Fic-like"/>
    <property type="match status" value="1"/>
</dbReference>
<dbReference type="PROSITE" id="PS51459">
    <property type="entry name" value="FIDO"/>
    <property type="match status" value="1"/>
</dbReference>
<sequence length="380" mass="43679">MEKIQIEKFLSGNSEKGMAYKYFLPHKINFQWQWSDASLNTLLEKASIKLGELNSFAKLVPNIDLFIHLHVTKEAVVSSRIEGTQTNMDEALLPIEEISPEKRNDWVEVNNYTQALNNAIKELKELPLSSRLLKKTHNILLQGVRGEHKMPGEFRRSQNWIGGNSLADAAFIPPAHNYVDELMGDLENFLHNKDIDVPALIRVAIAHYQFETIHPFLDGNGRIGRLLIPLYLVSEKILEKPLLYLSMFFEKNKGLYYDNLTRVREKNDLLHWLKYFLVGIAQTSELAVQTLSQILQIKERREALIKSSWGRRSASGLILLEYLFQEPVIRVKAVEQVCGLSTKAANDLVSSFIDSGILVEVSGQTRYRVFVFQEYLEMFR</sequence>
<dbReference type="RefSeq" id="WP_232178460.1">
    <property type="nucleotide sequence ID" value="NZ_JAJPWV010000004.1"/>
</dbReference>
<evidence type="ECO:0000313" key="3">
    <source>
        <dbReference type="Proteomes" id="UP001199919"/>
    </source>
</evidence>
<dbReference type="Gene3D" id="1.10.3290.10">
    <property type="entry name" value="Fido-like domain"/>
    <property type="match status" value="1"/>
</dbReference>
<dbReference type="PANTHER" id="PTHR13504">
    <property type="entry name" value="FIDO DOMAIN-CONTAINING PROTEIN DDB_G0283145"/>
    <property type="match status" value="1"/>
</dbReference>
<dbReference type="InterPro" id="IPR025758">
    <property type="entry name" value="Fic/DOC_N"/>
</dbReference>
<dbReference type="EMBL" id="JAJPWV010000004">
    <property type="protein sequence ID" value="MCD8741966.1"/>
    <property type="molecule type" value="Genomic_DNA"/>
</dbReference>
<dbReference type="InterPro" id="IPR003812">
    <property type="entry name" value="Fido"/>
</dbReference>
<dbReference type="Pfam" id="PF02661">
    <property type="entry name" value="Fic"/>
    <property type="match status" value="1"/>
</dbReference>
<organism evidence="2 3">
    <name type="scientific">Mucilaginibacter roseus</name>
    <dbReference type="NCBI Taxonomy" id="1528868"/>
    <lineage>
        <taxon>Bacteria</taxon>
        <taxon>Pseudomonadati</taxon>
        <taxon>Bacteroidota</taxon>
        <taxon>Sphingobacteriia</taxon>
        <taxon>Sphingobacteriales</taxon>
        <taxon>Sphingobacteriaceae</taxon>
        <taxon>Mucilaginibacter</taxon>
    </lineage>
</organism>
<dbReference type="PIRSF" id="PIRSF038925">
    <property type="entry name" value="AMP-prot_trans"/>
    <property type="match status" value="1"/>
</dbReference>
<proteinExistence type="predicted"/>